<accession>A0A0R3RAH3</accession>
<evidence type="ECO:0000256" key="3">
    <source>
        <dbReference type="ARBA" id="ARBA00022898"/>
    </source>
</evidence>
<evidence type="ECO:0000313" key="5">
    <source>
        <dbReference type="WBParaSite" id="BTMF_0001703601-mRNA-1"/>
    </source>
</evidence>
<dbReference type="AlphaFoldDB" id="A0A0R3RAH3"/>
<dbReference type="PANTHER" id="PTHR10314">
    <property type="entry name" value="CYSTATHIONINE BETA-SYNTHASE"/>
    <property type="match status" value="1"/>
</dbReference>
<comment type="cofactor">
    <cofactor evidence="1">
        <name>pyridoxal 5'-phosphate</name>
        <dbReference type="ChEBI" id="CHEBI:597326"/>
    </cofactor>
</comment>
<feature type="domain" description="Tryptophan synthase beta chain-like PALP" evidence="4">
    <location>
        <begin position="38"/>
        <end position="195"/>
    </location>
</feature>
<keyword evidence="3" id="KW-0663">Pyridoxal phosphate</keyword>
<evidence type="ECO:0000259" key="4">
    <source>
        <dbReference type="Pfam" id="PF00291"/>
    </source>
</evidence>
<protein>
    <submittedName>
        <fullName evidence="5">PALP domain-containing protein</fullName>
    </submittedName>
</protein>
<dbReference type="InterPro" id="IPR036052">
    <property type="entry name" value="TrpB-like_PALP_sf"/>
</dbReference>
<sequence>LEDIVEDIFLDLLPASCTTKYFTSKRSSFDIFTRIENILLALGAEVVRTPTEASFSDLKSHIGVAFRLQKELPNAIILDQYTNIANPLEHYDKTAEELLYALDDNLDVLVAGAGTGGTISGIGHKLKEIVGVDPIGSILSDPEHNEVSAYEVEGIGYDFIPTVLDRDIIDLWMRSNDKDSFETSRLLAKHEGLLC</sequence>
<comment type="similarity">
    <text evidence="2">Belongs to the cysteine synthase/cystathionine beta-synthase family.</text>
</comment>
<dbReference type="STRING" id="42155.A0A0R3RAH3"/>
<organism evidence="5">
    <name type="scientific">Brugia timori</name>
    <dbReference type="NCBI Taxonomy" id="42155"/>
    <lineage>
        <taxon>Eukaryota</taxon>
        <taxon>Metazoa</taxon>
        <taxon>Ecdysozoa</taxon>
        <taxon>Nematoda</taxon>
        <taxon>Chromadorea</taxon>
        <taxon>Rhabditida</taxon>
        <taxon>Spirurina</taxon>
        <taxon>Spiruromorpha</taxon>
        <taxon>Filarioidea</taxon>
        <taxon>Onchocercidae</taxon>
        <taxon>Brugia</taxon>
    </lineage>
</organism>
<dbReference type="Gene3D" id="3.40.50.1100">
    <property type="match status" value="2"/>
</dbReference>
<evidence type="ECO:0000256" key="1">
    <source>
        <dbReference type="ARBA" id="ARBA00001933"/>
    </source>
</evidence>
<dbReference type="GO" id="GO:0019344">
    <property type="term" value="P:cysteine biosynthetic process"/>
    <property type="evidence" value="ECO:0007669"/>
    <property type="project" value="UniProtKB-ARBA"/>
</dbReference>
<dbReference type="InterPro" id="IPR050214">
    <property type="entry name" value="Cys_Synth/Cystath_Beta-Synth"/>
</dbReference>
<dbReference type="InterPro" id="IPR001926">
    <property type="entry name" value="TrpB-like_PALP"/>
</dbReference>
<evidence type="ECO:0000256" key="2">
    <source>
        <dbReference type="ARBA" id="ARBA00007103"/>
    </source>
</evidence>
<reference evidence="5" key="1">
    <citation type="submission" date="2017-02" db="UniProtKB">
        <authorList>
            <consortium name="WormBaseParasite"/>
        </authorList>
    </citation>
    <scope>IDENTIFICATION</scope>
</reference>
<dbReference type="FunFam" id="3.40.50.1100:FF:000118">
    <property type="entry name" value="Related to CYS4-cystathionine beta-synthase"/>
    <property type="match status" value="1"/>
</dbReference>
<dbReference type="SUPFAM" id="SSF53686">
    <property type="entry name" value="Tryptophan synthase beta subunit-like PLP-dependent enzymes"/>
    <property type="match status" value="1"/>
</dbReference>
<dbReference type="WBParaSite" id="BTMF_0001703601-mRNA-1">
    <property type="protein sequence ID" value="BTMF_0001703601-mRNA-1"/>
    <property type="gene ID" value="BTMF_0001703601"/>
</dbReference>
<name>A0A0R3RAH3_9BILA</name>
<proteinExistence type="inferred from homology"/>
<dbReference type="Pfam" id="PF00291">
    <property type="entry name" value="PALP"/>
    <property type="match status" value="1"/>
</dbReference>